<evidence type="ECO:0000313" key="2">
    <source>
        <dbReference type="Proteomes" id="UP000318431"/>
    </source>
</evidence>
<dbReference type="PROSITE" id="PS51257">
    <property type="entry name" value="PROKAR_LIPOPROTEIN"/>
    <property type="match status" value="1"/>
</dbReference>
<keyword evidence="2" id="KW-1185">Reference proteome</keyword>
<dbReference type="Pfam" id="PF07283">
    <property type="entry name" value="TrbH"/>
    <property type="match status" value="1"/>
</dbReference>
<evidence type="ECO:0000313" key="1">
    <source>
        <dbReference type="EMBL" id="TWI62553.1"/>
    </source>
</evidence>
<dbReference type="InterPro" id="IPR010837">
    <property type="entry name" value="Conjugal_tfr_TrbH"/>
</dbReference>
<comment type="caution">
    <text evidence="1">The sequence shown here is derived from an EMBL/GenBank/DDBJ whole genome shotgun (WGS) entry which is preliminary data.</text>
</comment>
<dbReference type="EMBL" id="VLLB01000008">
    <property type="protein sequence ID" value="TWI62553.1"/>
    <property type="molecule type" value="Genomic_DNA"/>
</dbReference>
<organism evidence="1 2">
    <name type="scientific">Pseudoduganella lurida</name>
    <dbReference type="NCBI Taxonomy" id="1036180"/>
    <lineage>
        <taxon>Bacteria</taxon>
        <taxon>Pseudomonadati</taxon>
        <taxon>Pseudomonadota</taxon>
        <taxon>Betaproteobacteria</taxon>
        <taxon>Burkholderiales</taxon>
        <taxon>Oxalobacteraceae</taxon>
        <taxon>Telluria group</taxon>
        <taxon>Pseudoduganella</taxon>
    </lineage>
</organism>
<dbReference type="RefSeq" id="WP_145651393.1">
    <property type="nucleotide sequence ID" value="NZ_VLLB01000008.1"/>
</dbReference>
<name>A0A562R142_9BURK</name>
<dbReference type="Proteomes" id="UP000318431">
    <property type="component" value="Unassembled WGS sequence"/>
</dbReference>
<gene>
    <name evidence="1" type="ORF">IP91_04074</name>
</gene>
<reference evidence="1 2" key="1">
    <citation type="journal article" date="2015" name="Stand. Genomic Sci.">
        <title>Genomic Encyclopedia of Bacterial and Archaeal Type Strains, Phase III: the genomes of soil and plant-associated and newly described type strains.</title>
        <authorList>
            <person name="Whitman W.B."/>
            <person name="Woyke T."/>
            <person name="Klenk H.P."/>
            <person name="Zhou Y."/>
            <person name="Lilburn T.G."/>
            <person name="Beck B.J."/>
            <person name="De Vos P."/>
            <person name="Vandamme P."/>
            <person name="Eisen J.A."/>
            <person name="Garrity G."/>
            <person name="Hugenholtz P."/>
            <person name="Kyrpides N.C."/>
        </authorList>
    </citation>
    <scope>NUCLEOTIDE SEQUENCE [LARGE SCALE GENOMIC DNA]</scope>
    <source>
        <strain evidence="1 2">CGMCC 1.10822</strain>
    </source>
</reference>
<accession>A0A562R142</accession>
<protein>
    <submittedName>
        <fullName evidence="1">Conjugative transfer protein TrbH</fullName>
    </submittedName>
</protein>
<sequence>MRTLSVIVVLLVTSACTTTPVANNELDDAVLPGTVDARQLAADAAKQLQAYYPAASTRFALRQRADAGFPGTLAEALRAAGYELREIPPASSAGTGAADARQGMPADAAPADIPVRYLLGTVDQNGAYYLTLDAGHHRISRAYVLHQDTLRPTGAWLHGELP</sequence>
<proteinExistence type="predicted"/>
<dbReference type="AlphaFoldDB" id="A0A562R142"/>